<organism evidence="6 7">
    <name type="scientific">Nosocomiicoccus massiliensis</name>
    <dbReference type="NCBI Taxonomy" id="1232430"/>
    <lineage>
        <taxon>Bacteria</taxon>
        <taxon>Bacillati</taxon>
        <taxon>Bacillota</taxon>
        <taxon>Bacilli</taxon>
        <taxon>Bacillales</taxon>
        <taxon>Staphylococcaceae</taxon>
        <taxon>Nosocomiicoccus</taxon>
    </lineage>
</organism>
<dbReference type="KEGG" id="nmy:CJ229_001625"/>
<dbReference type="PIRSF" id="PIRSF006806">
    <property type="entry name" value="FTHF_cligase"/>
    <property type="match status" value="1"/>
</dbReference>
<proteinExistence type="inferred from homology"/>
<comment type="similarity">
    <text evidence="1 5">Belongs to the 5-formyltetrahydrofolate cyclo-ligase family.</text>
</comment>
<protein>
    <recommendedName>
        <fullName evidence="5">5-formyltetrahydrofolate cyclo-ligase</fullName>
        <ecNumber evidence="5">6.3.3.2</ecNumber>
    </recommendedName>
</protein>
<dbReference type="InterPro" id="IPR002698">
    <property type="entry name" value="FTHF_cligase"/>
</dbReference>
<dbReference type="NCBIfam" id="TIGR02727">
    <property type="entry name" value="MTHFS_bact"/>
    <property type="match status" value="1"/>
</dbReference>
<dbReference type="InterPro" id="IPR024185">
    <property type="entry name" value="FTHF_cligase-like_sf"/>
</dbReference>
<keyword evidence="6" id="KW-0436">Ligase</keyword>
<dbReference type="SUPFAM" id="SSF100950">
    <property type="entry name" value="NagB/RpiA/CoA transferase-like"/>
    <property type="match status" value="1"/>
</dbReference>
<reference evidence="7" key="1">
    <citation type="submission" date="2017-09" db="EMBL/GenBank/DDBJ databases">
        <title>Bacterial strain isolated from the female urinary microbiota.</title>
        <authorList>
            <person name="Thomas-White K."/>
            <person name="Kumar N."/>
            <person name="Forster S."/>
            <person name="Putonti C."/>
            <person name="Lawley T."/>
            <person name="Wolfe A.J."/>
        </authorList>
    </citation>
    <scope>NUCLEOTIDE SEQUENCE [LARGE SCALE GENOMIC DNA]</scope>
    <source>
        <strain evidence="7">UMB0959</strain>
    </source>
</reference>
<sequence length="186" mass="21482">MSKKELRHEMIVKLKSLNPTDKRQKEQNIYQSLKKFIHEHSINSVGIVLSMPHEIDTLPIIEYLNDNNIAVYGPKSNYKTKEMDFYRVNSADEIFKDEKGIFIPTSNELNNDVDLLVVPGVIFNDKGYRTGYGGGFYDRFLKGYQGKTVSILFDEQFGEVIVESHDMPVDYLITPTKNINARENRL</sequence>
<dbReference type="Proteomes" id="UP000243626">
    <property type="component" value="Chromosome"/>
</dbReference>
<evidence type="ECO:0000256" key="4">
    <source>
        <dbReference type="PIRSR" id="PIRSR006806-1"/>
    </source>
</evidence>
<feature type="binding site" evidence="4">
    <location>
        <begin position="3"/>
        <end position="7"/>
    </location>
    <ligand>
        <name>ATP</name>
        <dbReference type="ChEBI" id="CHEBI:30616"/>
    </ligand>
</feature>
<evidence type="ECO:0000256" key="2">
    <source>
        <dbReference type="ARBA" id="ARBA00022741"/>
    </source>
</evidence>
<feature type="binding site" evidence="4">
    <location>
        <position position="49"/>
    </location>
    <ligand>
        <name>substrate</name>
    </ligand>
</feature>
<dbReference type="Pfam" id="PF01812">
    <property type="entry name" value="5-FTHF_cyc-lig"/>
    <property type="match status" value="1"/>
</dbReference>
<evidence type="ECO:0000313" key="6">
    <source>
        <dbReference type="EMBL" id="WOS96470.1"/>
    </source>
</evidence>
<dbReference type="EC" id="6.3.3.2" evidence="5"/>
<dbReference type="GO" id="GO:0035999">
    <property type="term" value="P:tetrahydrofolate interconversion"/>
    <property type="evidence" value="ECO:0007669"/>
    <property type="project" value="TreeGrafter"/>
</dbReference>
<comment type="catalytic activity">
    <reaction evidence="5">
        <text>(6S)-5-formyl-5,6,7,8-tetrahydrofolate + ATP = (6R)-5,10-methenyltetrahydrofolate + ADP + phosphate</text>
        <dbReference type="Rhea" id="RHEA:10488"/>
        <dbReference type="ChEBI" id="CHEBI:30616"/>
        <dbReference type="ChEBI" id="CHEBI:43474"/>
        <dbReference type="ChEBI" id="CHEBI:57455"/>
        <dbReference type="ChEBI" id="CHEBI:57457"/>
        <dbReference type="ChEBI" id="CHEBI:456216"/>
        <dbReference type="EC" id="6.3.3.2"/>
    </reaction>
</comment>
<dbReference type="GO" id="GO:0005524">
    <property type="term" value="F:ATP binding"/>
    <property type="evidence" value="ECO:0007669"/>
    <property type="project" value="UniProtKB-KW"/>
</dbReference>
<dbReference type="EMBL" id="CP136964">
    <property type="protein sequence ID" value="WOS96470.1"/>
    <property type="molecule type" value="Genomic_DNA"/>
</dbReference>
<dbReference type="AlphaFoldDB" id="A0AAF1BNR7"/>
<feature type="binding site" evidence="4">
    <location>
        <position position="54"/>
    </location>
    <ligand>
        <name>substrate</name>
    </ligand>
</feature>
<dbReference type="RefSeq" id="WP_068128310.1">
    <property type="nucleotide sequence ID" value="NZ_CP136964.1"/>
</dbReference>
<comment type="cofactor">
    <cofactor evidence="5">
        <name>Mg(2+)</name>
        <dbReference type="ChEBI" id="CHEBI:18420"/>
    </cofactor>
</comment>
<keyword evidence="5" id="KW-0479">Metal-binding</keyword>
<keyword evidence="3 4" id="KW-0067">ATP-binding</keyword>
<gene>
    <name evidence="6" type="ORF">CJ229_001625</name>
</gene>
<feature type="binding site" evidence="4">
    <location>
        <begin position="129"/>
        <end position="137"/>
    </location>
    <ligand>
        <name>ATP</name>
        <dbReference type="ChEBI" id="CHEBI:30616"/>
    </ligand>
</feature>
<dbReference type="PANTHER" id="PTHR23407:SF1">
    <property type="entry name" value="5-FORMYLTETRAHYDROFOLATE CYCLO-LIGASE"/>
    <property type="match status" value="1"/>
</dbReference>
<reference evidence="6 7" key="2">
    <citation type="submission" date="2023-10" db="EMBL/GenBank/DDBJ databases">
        <authorList>
            <person name="Choi B."/>
        </authorList>
    </citation>
    <scope>NUCLEOTIDE SEQUENCE [LARGE SCALE GENOMIC DNA]</scope>
    <source>
        <strain evidence="6 7">UMB0959</strain>
    </source>
</reference>
<accession>A0AAF1BNR7</accession>
<evidence type="ECO:0000256" key="5">
    <source>
        <dbReference type="RuleBase" id="RU361279"/>
    </source>
</evidence>
<evidence type="ECO:0000256" key="3">
    <source>
        <dbReference type="ARBA" id="ARBA00022840"/>
    </source>
</evidence>
<keyword evidence="2 4" id="KW-0547">Nucleotide-binding</keyword>
<keyword evidence="7" id="KW-1185">Reference proteome</keyword>
<dbReference type="GO" id="GO:0046872">
    <property type="term" value="F:metal ion binding"/>
    <property type="evidence" value="ECO:0007669"/>
    <property type="project" value="UniProtKB-KW"/>
</dbReference>
<dbReference type="InterPro" id="IPR037171">
    <property type="entry name" value="NagB/RpiA_transferase-like"/>
</dbReference>
<dbReference type="PANTHER" id="PTHR23407">
    <property type="entry name" value="ATPASE INHIBITOR/5-FORMYLTETRAHYDROFOLATE CYCLO-LIGASE"/>
    <property type="match status" value="1"/>
</dbReference>
<keyword evidence="5" id="KW-0460">Magnesium</keyword>
<evidence type="ECO:0000313" key="7">
    <source>
        <dbReference type="Proteomes" id="UP000243626"/>
    </source>
</evidence>
<dbReference type="GO" id="GO:0009396">
    <property type="term" value="P:folic acid-containing compound biosynthetic process"/>
    <property type="evidence" value="ECO:0007669"/>
    <property type="project" value="TreeGrafter"/>
</dbReference>
<name>A0AAF1BNR7_9STAP</name>
<dbReference type="Gene3D" id="3.40.50.10420">
    <property type="entry name" value="NagB/RpiA/CoA transferase-like"/>
    <property type="match status" value="1"/>
</dbReference>
<evidence type="ECO:0000256" key="1">
    <source>
        <dbReference type="ARBA" id="ARBA00010638"/>
    </source>
</evidence>
<dbReference type="GO" id="GO:0030272">
    <property type="term" value="F:5-formyltetrahydrofolate cyclo-ligase activity"/>
    <property type="evidence" value="ECO:0007669"/>
    <property type="project" value="UniProtKB-EC"/>
</dbReference>